<dbReference type="EMBL" id="CP042912">
    <property type="protein sequence ID" value="QEG22922.1"/>
    <property type="molecule type" value="Genomic_DNA"/>
</dbReference>
<organism evidence="2 3">
    <name type="scientific">Mariniblastus fucicola</name>
    <dbReference type="NCBI Taxonomy" id="980251"/>
    <lineage>
        <taxon>Bacteria</taxon>
        <taxon>Pseudomonadati</taxon>
        <taxon>Planctomycetota</taxon>
        <taxon>Planctomycetia</taxon>
        <taxon>Pirellulales</taxon>
        <taxon>Pirellulaceae</taxon>
        <taxon>Mariniblastus</taxon>
    </lineage>
</organism>
<dbReference type="InterPro" id="IPR029045">
    <property type="entry name" value="ClpP/crotonase-like_dom_sf"/>
</dbReference>
<dbReference type="InterPro" id="IPR034733">
    <property type="entry name" value="AcCoA_carboxyl_beta"/>
</dbReference>
<keyword evidence="3" id="KW-1185">Reference proteome</keyword>
<accession>A0A5B9PDD6</accession>
<name>A0A5B9PDD6_9BACT</name>
<dbReference type="SUPFAM" id="SSF52096">
    <property type="entry name" value="ClpP/crotonase"/>
    <property type="match status" value="1"/>
</dbReference>
<dbReference type="STRING" id="980251.GCA_001642875_02626"/>
<dbReference type="PANTHER" id="PTHR22855">
    <property type="entry name" value="ACETYL, PROPIONYL, PYRUVATE, AND GLUTACONYL CARBOXYLASE-RELATED"/>
    <property type="match status" value="1"/>
</dbReference>
<reference evidence="2 3" key="1">
    <citation type="submission" date="2019-08" db="EMBL/GenBank/DDBJ databases">
        <title>Deep-cultivation of Planctomycetes and their phenomic and genomic characterization uncovers novel biology.</title>
        <authorList>
            <person name="Wiegand S."/>
            <person name="Jogler M."/>
            <person name="Boedeker C."/>
            <person name="Pinto D."/>
            <person name="Vollmers J."/>
            <person name="Rivas-Marin E."/>
            <person name="Kohn T."/>
            <person name="Peeters S.H."/>
            <person name="Heuer A."/>
            <person name="Rast P."/>
            <person name="Oberbeckmann S."/>
            <person name="Bunk B."/>
            <person name="Jeske O."/>
            <person name="Meyerdierks A."/>
            <person name="Storesund J.E."/>
            <person name="Kallscheuer N."/>
            <person name="Luecker S."/>
            <person name="Lage O.M."/>
            <person name="Pohl T."/>
            <person name="Merkel B.J."/>
            <person name="Hornburger P."/>
            <person name="Mueller R.-W."/>
            <person name="Bruemmer F."/>
            <person name="Labrenz M."/>
            <person name="Spormann A.M."/>
            <person name="Op den Camp H."/>
            <person name="Overmann J."/>
            <person name="Amann R."/>
            <person name="Jetten M.S.M."/>
            <person name="Mascher T."/>
            <person name="Medema M.H."/>
            <person name="Devos D.P."/>
            <person name="Kaster A.-K."/>
            <person name="Ovreas L."/>
            <person name="Rohde M."/>
            <person name="Galperin M.Y."/>
            <person name="Jogler C."/>
        </authorList>
    </citation>
    <scope>NUCLEOTIDE SEQUENCE [LARGE SCALE GENOMIC DNA]</scope>
    <source>
        <strain evidence="2 3">FC18</strain>
    </source>
</reference>
<dbReference type="KEGG" id="mff:MFFC18_28100"/>
<evidence type="ECO:0000313" key="2">
    <source>
        <dbReference type="EMBL" id="QEG22922.1"/>
    </source>
</evidence>
<protein>
    <recommendedName>
        <fullName evidence="1">Acetyl-coenzyme A carboxylase carboxyl transferase subunit beta domain-containing protein</fullName>
    </recommendedName>
</protein>
<dbReference type="GO" id="GO:1905202">
    <property type="term" value="C:methylcrotonoyl-CoA carboxylase complex"/>
    <property type="evidence" value="ECO:0007669"/>
    <property type="project" value="TreeGrafter"/>
</dbReference>
<dbReference type="AlphaFoldDB" id="A0A5B9PDD6"/>
<sequence length="155" mass="17088">MIVGKTAAKTILDITIAAMRRTGNQRDAKEMEALRKKVESSYDETTDIRHAASHLWVDGITNPQDTRNVLISALEAVTQRADDEPFRTGVLQVRKLLNPLATSLRLANASMSVPVEVNKWPLDASVDEADAVSSTSLALSNRCRTEKGLIYCNTY</sequence>
<dbReference type="PANTHER" id="PTHR22855:SF13">
    <property type="entry name" value="METHYLCROTONOYL-COA CARBOXYLASE BETA CHAIN, MITOCHONDRIAL"/>
    <property type="match status" value="1"/>
</dbReference>
<dbReference type="Proteomes" id="UP000322214">
    <property type="component" value="Chromosome"/>
</dbReference>
<evidence type="ECO:0000259" key="1">
    <source>
        <dbReference type="Pfam" id="PF01039"/>
    </source>
</evidence>
<dbReference type="InterPro" id="IPR045190">
    <property type="entry name" value="MCCB/AccD1-like"/>
</dbReference>
<dbReference type="RefSeq" id="WP_075085055.1">
    <property type="nucleotide sequence ID" value="NZ_CP042912.1"/>
</dbReference>
<proteinExistence type="predicted"/>
<dbReference type="Pfam" id="PF01039">
    <property type="entry name" value="Carboxyl_trans"/>
    <property type="match status" value="1"/>
</dbReference>
<evidence type="ECO:0000313" key="3">
    <source>
        <dbReference type="Proteomes" id="UP000322214"/>
    </source>
</evidence>
<feature type="domain" description="Acetyl-coenzyme A carboxylase carboxyl transferase subunit beta" evidence="1">
    <location>
        <begin position="7"/>
        <end position="84"/>
    </location>
</feature>
<dbReference type="GO" id="GO:0004485">
    <property type="term" value="F:methylcrotonoyl-CoA carboxylase activity"/>
    <property type="evidence" value="ECO:0007669"/>
    <property type="project" value="TreeGrafter"/>
</dbReference>
<dbReference type="GO" id="GO:0006552">
    <property type="term" value="P:L-leucine catabolic process"/>
    <property type="evidence" value="ECO:0007669"/>
    <property type="project" value="TreeGrafter"/>
</dbReference>
<gene>
    <name evidence="2" type="ORF">MFFC18_28100</name>
</gene>
<dbReference type="Gene3D" id="3.90.226.10">
    <property type="entry name" value="2-enoyl-CoA Hydratase, Chain A, domain 1"/>
    <property type="match status" value="1"/>
</dbReference>